<comment type="caution">
    <text evidence="1">The sequence shown here is derived from an EMBL/GenBank/DDBJ whole genome shotgun (WGS) entry which is preliminary data.</text>
</comment>
<dbReference type="Pfam" id="PF00300">
    <property type="entry name" value="His_Phos_1"/>
    <property type="match status" value="1"/>
</dbReference>
<name>A0A1D2N528_ORCCI</name>
<reference evidence="1 2" key="1">
    <citation type="journal article" date="2016" name="Genome Biol. Evol.">
        <title>Gene Family Evolution Reflects Adaptation to Soil Environmental Stressors in the Genome of the Collembolan Orchesella cincta.</title>
        <authorList>
            <person name="Faddeeva-Vakhrusheva A."/>
            <person name="Derks M.F."/>
            <person name="Anvar S.Y."/>
            <person name="Agamennone V."/>
            <person name="Suring W."/>
            <person name="Smit S."/>
            <person name="van Straalen N.M."/>
            <person name="Roelofs D."/>
        </authorList>
    </citation>
    <scope>NUCLEOTIDE SEQUENCE [LARGE SCALE GENOMIC DNA]</scope>
    <source>
        <tissue evidence="1">Mixed pool</tissue>
    </source>
</reference>
<evidence type="ECO:0000313" key="2">
    <source>
        <dbReference type="Proteomes" id="UP000094527"/>
    </source>
</evidence>
<dbReference type="AlphaFoldDB" id="A0A1D2N528"/>
<dbReference type="SMART" id="SM00855">
    <property type="entry name" value="PGAM"/>
    <property type="match status" value="1"/>
</dbReference>
<dbReference type="OMA" id="KWAITET"/>
<gene>
    <name evidence="1" type="ORF">Ocin01_06303</name>
</gene>
<dbReference type="SUPFAM" id="SSF53254">
    <property type="entry name" value="Phosphoglycerate mutase-like"/>
    <property type="match status" value="1"/>
</dbReference>
<dbReference type="InterPro" id="IPR051710">
    <property type="entry name" value="Phosphatase_SH3-domain"/>
</dbReference>
<dbReference type="PANTHER" id="PTHR16469:SF27">
    <property type="entry name" value="UBIQUITIN-ASSOCIATED AND SH3 DOMAIN-CONTAINING BA-RELATED"/>
    <property type="match status" value="1"/>
</dbReference>
<protein>
    <submittedName>
        <fullName evidence="1">Protein UBASH3A</fullName>
    </submittedName>
</protein>
<dbReference type="Gene3D" id="3.40.50.1240">
    <property type="entry name" value="Phosphoglycerate mutase-like"/>
    <property type="match status" value="1"/>
</dbReference>
<organism evidence="1 2">
    <name type="scientific">Orchesella cincta</name>
    <name type="common">Springtail</name>
    <name type="synonym">Podura cincta</name>
    <dbReference type="NCBI Taxonomy" id="48709"/>
    <lineage>
        <taxon>Eukaryota</taxon>
        <taxon>Metazoa</taxon>
        <taxon>Ecdysozoa</taxon>
        <taxon>Arthropoda</taxon>
        <taxon>Hexapoda</taxon>
        <taxon>Collembola</taxon>
        <taxon>Entomobryomorpha</taxon>
        <taxon>Entomobryoidea</taxon>
        <taxon>Orchesellidae</taxon>
        <taxon>Orchesellinae</taxon>
        <taxon>Orchesella</taxon>
    </lineage>
</organism>
<keyword evidence="2" id="KW-1185">Reference proteome</keyword>
<evidence type="ECO:0000313" key="1">
    <source>
        <dbReference type="EMBL" id="ODN00379.1"/>
    </source>
</evidence>
<dbReference type="InterPro" id="IPR013078">
    <property type="entry name" value="His_Pase_superF_clade-1"/>
</dbReference>
<proteinExistence type="predicted"/>
<accession>A0A1D2N528</accession>
<dbReference type="InterPro" id="IPR029033">
    <property type="entry name" value="His_PPase_superfam"/>
</dbReference>
<sequence length="274" mass="31417">MSRNRRVVIVRHGERVDHRFQDAWIENCFDNEGTYSRQNLNQPEQLPKRQGYPQTFLRDTPLTEIGSLQATLRGQGVGAASILANNVEVFTSPSLRCIQTATNVLKEWSFFVGMKRSDLSLNIEPCLFEWTQIKWYLNGNMPKWMTSEELIEAGFNVGRNYIPFISNEDLKEGEEINNYYERSHKVICHLLNYTDADILLVAHGFTLEVVSRGLLGKPSRTAEETLDVCSNIPYCGMIILEQDSITKTWGILPLPQQLQLKHESAHEFDACKTF</sequence>
<dbReference type="GO" id="GO:0016791">
    <property type="term" value="F:phosphatase activity"/>
    <property type="evidence" value="ECO:0007669"/>
    <property type="project" value="UniProtKB-ARBA"/>
</dbReference>
<dbReference type="PANTHER" id="PTHR16469">
    <property type="entry name" value="UBIQUITIN-ASSOCIATED AND SH3 DOMAIN-CONTAINING BA-RELATED"/>
    <property type="match status" value="1"/>
</dbReference>
<dbReference type="CDD" id="cd07067">
    <property type="entry name" value="HP_PGM_like"/>
    <property type="match status" value="1"/>
</dbReference>
<dbReference type="Proteomes" id="UP000094527">
    <property type="component" value="Unassembled WGS sequence"/>
</dbReference>
<dbReference type="EMBL" id="LJIJ01000211">
    <property type="protein sequence ID" value="ODN00379.1"/>
    <property type="molecule type" value="Genomic_DNA"/>
</dbReference>
<dbReference type="STRING" id="48709.A0A1D2N528"/>